<evidence type="ECO:0000256" key="1">
    <source>
        <dbReference type="ARBA" id="ARBA00001946"/>
    </source>
</evidence>
<reference evidence="4" key="1">
    <citation type="submission" date="2017-08" db="EMBL/GenBank/DDBJ databases">
        <title>Microbulbifer marisrubri sp. nov., a halophilic alphaproteobacterium isolated from marine sediment of the Yellow Sea, China.</title>
        <authorList>
            <person name="Zhang G."/>
            <person name="Xiong Q."/>
        </authorList>
    </citation>
    <scope>NUCLEOTIDE SEQUENCE [LARGE SCALE GENOMIC DNA]</scope>
    <source>
        <strain evidence="4">WRN-8</strain>
    </source>
</reference>
<dbReference type="PRINTS" id="PR00502">
    <property type="entry name" value="NUDIXFAMILY"/>
</dbReference>
<evidence type="ECO:0000256" key="2">
    <source>
        <dbReference type="ARBA" id="ARBA00022801"/>
    </source>
</evidence>
<evidence type="ECO:0000313" key="4">
    <source>
        <dbReference type="EMBL" id="PCO04333.1"/>
    </source>
</evidence>
<dbReference type="InterPro" id="IPR000086">
    <property type="entry name" value="NUDIX_hydrolase_dom"/>
</dbReference>
<dbReference type="InterPro" id="IPR015797">
    <property type="entry name" value="NUDIX_hydrolase-like_dom_sf"/>
</dbReference>
<dbReference type="PANTHER" id="PTHR43046">
    <property type="entry name" value="GDP-MANNOSE MANNOSYL HYDROLASE"/>
    <property type="match status" value="1"/>
</dbReference>
<name>A0ABX4HWE1_9GAMM</name>
<evidence type="ECO:0000259" key="3">
    <source>
        <dbReference type="PROSITE" id="PS51462"/>
    </source>
</evidence>
<dbReference type="SUPFAM" id="SSF55811">
    <property type="entry name" value="Nudix"/>
    <property type="match status" value="1"/>
</dbReference>
<comment type="caution">
    <text evidence="4">The sequence shown here is derived from an EMBL/GenBank/DDBJ whole genome shotgun (WGS) entry which is preliminary data.</text>
</comment>
<proteinExistence type="predicted"/>
<dbReference type="RefSeq" id="WP_067086707.1">
    <property type="nucleotide sequence ID" value="NZ_LRFG02000006.1"/>
</dbReference>
<dbReference type="PANTHER" id="PTHR43046:SF14">
    <property type="entry name" value="MUTT_NUDIX FAMILY PROTEIN"/>
    <property type="match status" value="1"/>
</dbReference>
<evidence type="ECO:0000313" key="5">
    <source>
        <dbReference type="Proteomes" id="UP000218427"/>
    </source>
</evidence>
<feature type="domain" description="Nudix hydrolase" evidence="3">
    <location>
        <begin position="50"/>
        <end position="173"/>
    </location>
</feature>
<dbReference type="Pfam" id="PF00293">
    <property type="entry name" value="NUDIX"/>
    <property type="match status" value="1"/>
</dbReference>
<accession>A0ABX4HWE1</accession>
<gene>
    <name evidence="4" type="ORF">AWR36_014785</name>
</gene>
<organism evidence="4 5">
    <name type="scientific">Microbulbifer flavimaris</name>
    <dbReference type="NCBI Taxonomy" id="1781068"/>
    <lineage>
        <taxon>Bacteria</taxon>
        <taxon>Pseudomonadati</taxon>
        <taxon>Pseudomonadota</taxon>
        <taxon>Gammaproteobacteria</taxon>
        <taxon>Cellvibrionales</taxon>
        <taxon>Microbulbiferaceae</taxon>
        <taxon>Microbulbifer</taxon>
    </lineage>
</organism>
<keyword evidence="5" id="KW-1185">Reference proteome</keyword>
<dbReference type="InterPro" id="IPR020476">
    <property type="entry name" value="Nudix_hydrolase"/>
</dbReference>
<protein>
    <submittedName>
        <fullName evidence="4">NUDIX domain-containing protein</fullName>
    </submittedName>
</protein>
<sequence>MRSLLKKAALALFLLGLLTALVFFLFPGLKYEIYRRLSPSVRWDISYTVADKFVVGMIYFVERDNQLLLVKHSYQDKWSLPGGWMDRHESFEESAQRELREEMGIELEDFEVLEVTKVPRSEIINIAIRGRLQGGEISIRDAEIADFRFFDRDALPEDILYPHKPYIRRYLNQTTKEDRSVEP</sequence>
<dbReference type="Proteomes" id="UP000218427">
    <property type="component" value="Unassembled WGS sequence"/>
</dbReference>
<dbReference type="EMBL" id="LRFG02000006">
    <property type="protein sequence ID" value="PCO04333.1"/>
    <property type="molecule type" value="Genomic_DNA"/>
</dbReference>
<comment type="cofactor">
    <cofactor evidence="1">
        <name>Mg(2+)</name>
        <dbReference type="ChEBI" id="CHEBI:18420"/>
    </cofactor>
</comment>
<dbReference type="PROSITE" id="PS51462">
    <property type="entry name" value="NUDIX"/>
    <property type="match status" value="1"/>
</dbReference>
<dbReference type="Gene3D" id="3.90.79.10">
    <property type="entry name" value="Nucleoside Triphosphate Pyrophosphohydrolase"/>
    <property type="match status" value="1"/>
</dbReference>
<keyword evidence="2" id="KW-0378">Hydrolase</keyword>